<feature type="transmembrane region" description="Helical" evidence="1">
    <location>
        <begin position="24"/>
        <end position="43"/>
    </location>
</feature>
<dbReference type="Proteomes" id="UP001162480">
    <property type="component" value="Chromosome 6"/>
</dbReference>
<keyword evidence="1" id="KW-0812">Transmembrane</keyword>
<evidence type="ECO:0000256" key="1">
    <source>
        <dbReference type="SAM" id="Phobius"/>
    </source>
</evidence>
<dbReference type="EMBL" id="OX597819">
    <property type="protein sequence ID" value="CAI9724393.1"/>
    <property type="molecule type" value="Genomic_DNA"/>
</dbReference>
<sequence>MPSNFGNFRNNSSRLENFRNYPDALILTFVIEYSFIPPMFLVAGKQPKKLWRISNESAMMSCKEGLTRVSLNQLIVETKLLTDCCANH</sequence>
<keyword evidence="1" id="KW-1133">Transmembrane helix</keyword>
<keyword evidence="3" id="KW-1185">Reference proteome</keyword>
<reference evidence="2" key="1">
    <citation type="submission" date="2023-08" db="EMBL/GenBank/DDBJ databases">
        <authorList>
            <person name="Alioto T."/>
            <person name="Alioto T."/>
            <person name="Gomez Garrido J."/>
        </authorList>
    </citation>
    <scope>NUCLEOTIDE SEQUENCE</scope>
</reference>
<keyword evidence="1" id="KW-0472">Membrane</keyword>
<name>A0AA36AZB6_OCTVU</name>
<dbReference type="AlphaFoldDB" id="A0AA36AZB6"/>
<evidence type="ECO:0000313" key="2">
    <source>
        <dbReference type="EMBL" id="CAI9724393.1"/>
    </source>
</evidence>
<protein>
    <submittedName>
        <fullName evidence="2">Uncharacterized protein</fullName>
    </submittedName>
</protein>
<proteinExistence type="predicted"/>
<evidence type="ECO:0000313" key="3">
    <source>
        <dbReference type="Proteomes" id="UP001162480"/>
    </source>
</evidence>
<organism evidence="2 3">
    <name type="scientific">Octopus vulgaris</name>
    <name type="common">Common octopus</name>
    <dbReference type="NCBI Taxonomy" id="6645"/>
    <lineage>
        <taxon>Eukaryota</taxon>
        <taxon>Metazoa</taxon>
        <taxon>Spiralia</taxon>
        <taxon>Lophotrochozoa</taxon>
        <taxon>Mollusca</taxon>
        <taxon>Cephalopoda</taxon>
        <taxon>Coleoidea</taxon>
        <taxon>Octopodiformes</taxon>
        <taxon>Octopoda</taxon>
        <taxon>Incirrata</taxon>
        <taxon>Octopodidae</taxon>
        <taxon>Octopus</taxon>
    </lineage>
</organism>
<accession>A0AA36AZB6</accession>
<gene>
    <name evidence="2" type="ORF">OCTVUL_1B004263</name>
</gene>